<reference evidence="1" key="1">
    <citation type="submission" date="2020-10" db="EMBL/GenBank/DDBJ databases">
        <authorList>
            <person name="Gilroy R."/>
        </authorList>
    </citation>
    <scope>NUCLEOTIDE SEQUENCE</scope>
    <source>
        <strain evidence="1">CHK176-6737</strain>
    </source>
</reference>
<dbReference type="AlphaFoldDB" id="A0A9D1SNG7"/>
<gene>
    <name evidence="1" type="ORF">IAD23_01030</name>
</gene>
<accession>A0A9D1SNG7</accession>
<name>A0A9D1SNG7_9FIRM</name>
<evidence type="ECO:0000313" key="2">
    <source>
        <dbReference type="Proteomes" id="UP000824125"/>
    </source>
</evidence>
<protein>
    <submittedName>
        <fullName evidence="1">Uncharacterized protein</fullName>
    </submittedName>
</protein>
<organism evidence="1 2">
    <name type="scientific">Candidatus Scybalenecus merdavium</name>
    <dbReference type="NCBI Taxonomy" id="2840939"/>
    <lineage>
        <taxon>Bacteria</taxon>
        <taxon>Bacillati</taxon>
        <taxon>Bacillota</taxon>
        <taxon>Clostridia</taxon>
        <taxon>Eubacteriales</taxon>
        <taxon>Oscillospiraceae</taxon>
        <taxon>Oscillospiraceae incertae sedis</taxon>
        <taxon>Candidatus Scybalenecus</taxon>
    </lineage>
</organism>
<proteinExistence type="predicted"/>
<comment type="caution">
    <text evidence="1">The sequence shown here is derived from an EMBL/GenBank/DDBJ whole genome shotgun (WGS) entry which is preliminary data.</text>
</comment>
<evidence type="ECO:0000313" key="1">
    <source>
        <dbReference type="EMBL" id="HIU68525.1"/>
    </source>
</evidence>
<reference evidence="1" key="2">
    <citation type="journal article" date="2021" name="PeerJ">
        <title>Extensive microbial diversity within the chicken gut microbiome revealed by metagenomics and culture.</title>
        <authorList>
            <person name="Gilroy R."/>
            <person name="Ravi A."/>
            <person name="Getino M."/>
            <person name="Pursley I."/>
            <person name="Horton D.L."/>
            <person name="Alikhan N.F."/>
            <person name="Baker D."/>
            <person name="Gharbi K."/>
            <person name="Hall N."/>
            <person name="Watson M."/>
            <person name="Adriaenssens E.M."/>
            <person name="Foster-Nyarko E."/>
            <person name="Jarju S."/>
            <person name="Secka A."/>
            <person name="Antonio M."/>
            <person name="Oren A."/>
            <person name="Chaudhuri R.R."/>
            <person name="La Ragione R."/>
            <person name="Hildebrand F."/>
            <person name="Pallen M.J."/>
        </authorList>
    </citation>
    <scope>NUCLEOTIDE SEQUENCE</scope>
    <source>
        <strain evidence="1">CHK176-6737</strain>
    </source>
</reference>
<dbReference type="EMBL" id="DVNM01000005">
    <property type="protein sequence ID" value="HIU68525.1"/>
    <property type="molecule type" value="Genomic_DNA"/>
</dbReference>
<dbReference type="Proteomes" id="UP000824125">
    <property type="component" value="Unassembled WGS sequence"/>
</dbReference>
<sequence>MSNFDEFINKTKNMNFDDMISKTKNVAEELSRRGASALEVSKKRIELLDSKSKLSRLYEDFGHMLYDAKNGHEVSDVDINVKFEEITQQKSKIEALTAELEESKKTF</sequence>